<comment type="caution">
    <text evidence="2">The sequence shown here is derived from an EMBL/GenBank/DDBJ whole genome shotgun (WGS) entry which is preliminary data.</text>
</comment>
<organism evidence="2 3">
    <name type="scientific">Rehmannia glutinosa</name>
    <name type="common">Chinese foxglove</name>
    <dbReference type="NCBI Taxonomy" id="99300"/>
    <lineage>
        <taxon>Eukaryota</taxon>
        <taxon>Viridiplantae</taxon>
        <taxon>Streptophyta</taxon>
        <taxon>Embryophyta</taxon>
        <taxon>Tracheophyta</taxon>
        <taxon>Spermatophyta</taxon>
        <taxon>Magnoliopsida</taxon>
        <taxon>eudicotyledons</taxon>
        <taxon>Gunneridae</taxon>
        <taxon>Pentapetalae</taxon>
        <taxon>asterids</taxon>
        <taxon>lamiids</taxon>
        <taxon>Lamiales</taxon>
        <taxon>Orobanchaceae</taxon>
        <taxon>Rehmannieae</taxon>
        <taxon>Rehmannia</taxon>
    </lineage>
</organism>
<dbReference type="EMBL" id="JABTTQ020000013">
    <property type="protein sequence ID" value="KAK6143829.1"/>
    <property type="molecule type" value="Genomic_DNA"/>
</dbReference>
<dbReference type="InterPro" id="IPR002160">
    <property type="entry name" value="Prot_inh_Kunz-lg"/>
</dbReference>
<dbReference type="Proteomes" id="UP001318860">
    <property type="component" value="Unassembled WGS sequence"/>
</dbReference>
<name>A0ABR0W9U5_REHGL</name>
<reference evidence="2 3" key="1">
    <citation type="journal article" date="2021" name="Comput. Struct. Biotechnol. J.">
        <title>De novo genome assembly of the potent medicinal plant Rehmannia glutinosa using nanopore technology.</title>
        <authorList>
            <person name="Ma L."/>
            <person name="Dong C."/>
            <person name="Song C."/>
            <person name="Wang X."/>
            <person name="Zheng X."/>
            <person name="Niu Y."/>
            <person name="Chen S."/>
            <person name="Feng W."/>
        </authorList>
    </citation>
    <scope>NUCLEOTIDE SEQUENCE [LARGE SCALE GENOMIC DNA]</scope>
    <source>
        <strain evidence="2">DH-2019</strain>
    </source>
</reference>
<protein>
    <submittedName>
        <fullName evidence="2">Uncharacterized protein</fullName>
    </submittedName>
</protein>
<dbReference type="Gene3D" id="2.80.10.50">
    <property type="match status" value="1"/>
</dbReference>
<dbReference type="PROSITE" id="PS00283">
    <property type="entry name" value="SOYBEAN_KUNITZ"/>
    <property type="match status" value="1"/>
</dbReference>
<evidence type="ECO:0000256" key="1">
    <source>
        <dbReference type="ARBA" id="ARBA00005440"/>
    </source>
</evidence>
<gene>
    <name evidence="2" type="ORF">DH2020_024177</name>
</gene>
<keyword evidence="3" id="KW-1185">Reference proteome</keyword>
<comment type="similarity">
    <text evidence="1">Belongs to the protease inhibitor I3 (leguminous Kunitz-type inhibitor) family.</text>
</comment>
<proteinExistence type="inferred from homology"/>
<dbReference type="InterPro" id="IPR011065">
    <property type="entry name" value="Kunitz_inhibitor_STI-like_sf"/>
</dbReference>
<evidence type="ECO:0000313" key="3">
    <source>
        <dbReference type="Proteomes" id="UP001318860"/>
    </source>
</evidence>
<evidence type="ECO:0000313" key="2">
    <source>
        <dbReference type="EMBL" id="KAK6143829.1"/>
    </source>
</evidence>
<accession>A0ABR0W9U5</accession>
<dbReference type="SUPFAM" id="SSF50386">
    <property type="entry name" value="STI-like"/>
    <property type="match status" value="1"/>
</dbReference>
<sequence length="177" mass="19827">METKKISHTLNSLILFATIISLNTYSSYSLSPVLDLDGNHLQTNTNYHILPLPAAANNDGGASPLSVGDPAARLPTSCKKNDKTSVGLSLRFFQRRIKTVSRHYKFECRFEHRVHSRRHRRVMTDGVEGRETRLGHAAEDVRSDGVLGAAGRRRFLLRSELPSAISIRKTLSFKRAE</sequence>